<feature type="domain" description="Nucleoside phosphorylase" evidence="4">
    <location>
        <begin position="33"/>
        <end position="269"/>
    </location>
</feature>
<comment type="caution">
    <text evidence="5">The sequence shown here is derived from an EMBL/GenBank/DDBJ whole genome shotgun (WGS) entry which is preliminary data.</text>
</comment>
<accession>A0ABS5S647</accession>
<dbReference type="Proteomes" id="UP001297092">
    <property type="component" value="Unassembled WGS sequence"/>
</dbReference>
<evidence type="ECO:0000313" key="5">
    <source>
        <dbReference type="EMBL" id="MBT0608693.1"/>
    </source>
</evidence>
<dbReference type="PANTHER" id="PTHR43691:SF11">
    <property type="entry name" value="FI09636P-RELATED"/>
    <property type="match status" value="1"/>
</dbReference>
<name>A0ABS5S647_9FLAO</name>
<gene>
    <name evidence="5" type="ORF">KIV10_10895</name>
</gene>
<dbReference type="CDD" id="cd00436">
    <property type="entry name" value="UP_TbUP-like"/>
    <property type="match status" value="1"/>
</dbReference>
<dbReference type="PANTHER" id="PTHR43691">
    <property type="entry name" value="URIDINE PHOSPHORYLASE"/>
    <property type="match status" value="1"/>
</dbReference>
<dbReference type="SUPFAM" id="SSF53167">
    <property type="entry name" value="Purine and uridine phosphorylases"/>
    <property type="match status" value="1"/>
</dbReference>
<dbReference type="EC" id="2.4.2.3" evidence="1"/>
<comment type="catalytic activity">
    <reaction evidence="3">
        <text>uridine + phosphate = alpha-D-ribose 1-phosphate + uracil</text>
        <dbReference type="Rhea" id="RHEA:24388"/>
        <dbReference type="ChEBI" id="CHEBI:16704"/>
        <dbReference type="ChEBI" id="CHEBI:17568"/>
        <dbReference type="ChEBI" id="CHEBI:43474"/>
        <dbReference type="ChEBI" id="CHEBI:57720"/>
        <dbReference type="EC" id="2.4.2.3"/>
    </reaction>
</comment>
<dbReference type="Pfam" id="PF01048">
    <property type="entry name" value="PNP_UDP_1"/>
    <property type="match status" value="1"/>
</dbReference>
<dbReference type="InterPro" id="IPR035994">
    <property type="entry name" value="Nucleoside_phosphorylase_sf"/>
</dbReference>
<dbReference type="EMBL" id="JAHCTB010000004">
    <property type="protein sequence ID" value="MBT0608693.1"/>
    <property type="molecule type" value="Genomic_DNA"/>
</dbReference>
<dbReference type="InterPro" id="IPR000845">
    <property type="entry name" value="Nucleoside_phosphorylase_d"/>
</dbReference>
<evidence type="ECO:0000313" key="6">
    <source>
        <dbReference type="Proteomes" id="UP001297092"/>
    </source>
</evidence>
<evidence type="ECO:0000256" key="1">
    <source>
        <dbReference type="ARBA" id="ARBA00011888"/>
    </source>
</evidence>
<proteinExistence type="predicted"/>
<reference evidence="5 6" key="1">
    <citation type="submission" date="2021-05" db="EMBL/GenBank/DDBJ databases">
        <title>Aequorivita echinoideorum JCM 30378 genome.</title>
        <authorList>
            <person name="Zhang H."/>
            <person name="Li C."/>
        </authorList>
    </citation>
    <scope>NUCLEOTIDE SEQUENCE [LARGE SCALE GENOMIC DNA]</scope>
    <source>
        <strain evidence="5 6">JCM30378</strain>
    </source>
</reference>
<evidence type="ECO:0000259" key="4">
    <source>
        <dbReference type="Pfam" id="PF01048"/>
    </source>
</evidence>
<evidence type="ECO:0000256" key="3">
    <source>
        <dbReference type="ARBA" id="ARBA00048447"/>
    </source>
</evidence>
<dbReference type="RefSeq" id="WP_214113588.1">
    <property type="nucleotide sequence ID" value="NZ_JAHCTB010000004.1"/>
</dbReference>
<organism evidence="5 6">
    <name type="scientific">Aequorivita echinoideorum</name>
    <dbReference type="NCBI Taxonomy" id="1549647"/>
    <lineage>
        <taxon>Bacteria</taxon>
        <taxon>Pseudomonadati</taxon>
        <taxon>Bacteroidota</taxon>
        <taxon>Flavobacteriia</taxon>
        <taxon>Flavobacteriales</taxon>
        <taxon>Flavobacteriaceae</taxon>
        <taxon>Aequorivita</taxon>
    </lineage>
</organism>
<evidence type="ECO:0000256" key="2">
    <source>
        <dbReference type="ARBA" id="ARBA00021980"/>
    </source>
</evidence>
<keyword evidence="6" id="KW-1185">Reference proteome</keyword>
<dbReference type="Gene3D" id="3.40.50.1580">
    <property type="entry name" value="Nucleoside phosphorylase domain"/>
    <property type="match status" value="1"/>
</dbReference>
<protein>
    <recommendedName>
        <fullName evidence="2">Uridine phosphorylase</fullName>
        <ecNumber evidence="1">2.4.2.3</ecNumber>
    </recommendedName>
</protein>
<sequence>MKSKTLSPSELILNPDGSIYHLNLLPEQLADTIITVGDPDRVGAVSKYFDTIEFEVQKREFKTHTGTINGKRISVISTGIGTDNIDIVFNELDALKNIDFKTRTVKNELTSLEIIRIGTSGAIQPEIEIDSFMISEKAIGFDSLLHFYGDISFCEEAFSEAFISQSNWNPKKSKPYVVSADENLLEKFSSEKFIKGITATNVGFYGPQGRTLRLSLEDETMNEKIRNFRFRGKAITNLEMETSGIYGMAKLLGHRAISLNAILANRANGTFSKNPEKTIDSLIKSTLEIIS</sequence>